<dbReference type="Proteomes" id="UP000595437">
    <property type="component" value="Chromosome 8"/>
</dbReference>
<evidence type="ECO:0000256" key="13">
    <source>
        <dbReference type="ARBA" id="ARBA00023180"/>
    </source>
</evidence>
<evidence type="ECO:0000313" key="15">
    <source>
        <dbReference type="EMBL" id="QQP51257.1"/>
    </source>
</evidence>
<sequence length="80" mass="9076">GIHHKKSNCEASNVVKKVNDILSKAKKYLFPEAGGCLRGPKWEAPKIRKGNGGWGDLRDQKLCLDLSDREDPKKEESFFY</sequence>
<evidence type="ECO:0000256" key="12">
    <source>
        <dbReference type="ARBA" id="ARBA00023157"/>
    </source>
</evidence>
<accession>A0A7T8HJI6</accession>
<dbReference type="InterPro" id="IPR007754">
    <property type="entry name" value="GlcNAc_II"/>
</dbReference>
<dbReference type="GO" id="GO:0046872">
    <property type="term" value="F:metal ion binding"/>
    <property type="evidence" value="ECO:0007669"/>
    <property type="project" value="UniProtKB-KW"/>
</dbReference>
<name>A0A7T8HJI6_CALRO</name>
<dbReference type="GO" id="GO:0009312">
    <property type="term" value="P:oligosaccharide biosynthetic process"/>
    <property type="evidence" value="ECO:0007669"/>
    <property type="project" value="InterPro"/>
</dbReference>
<organism evidence="15 16">
    <name type="scientific">Caligus rogercresseyi</name>
    <name type="common">Sea louse</name>
    <dbReference type="NCBI Taxonomy" id="217165"/>
    <lineage>
        <taxon>Eukaryota</taxon>
        <taxon>Metazoa</taxon>
        <taxon>Ecdysozoa</taxon>
        <taxon>Arthropoda</taxon>
        <taxon>Crustacea</taxon>
        <taxon>Multicrustacea</taxon>
        <taxon>Hexanauplia</taxon>
        <taxon>Copepoda</taxon>
        <taxon>Siphonostomatoida</taxon>
        <taxon>Caligidae</taxon>
        <taxon>Caligus</taxon>
    </lineage>
</organism>
<comment type="cofactor">
    <cofactor evidence="1">
        <name>Mn(2+)</name>
        <dbReference type="ChEBI" id="CHEBI:29035"/>
    </cofactor>
</comment>
<evidence type="ECO:0000256" key="6">
    <source>
        <dbReference type="ARBA" id="ARBA00022692"/>
    </source>
</evidence>
<feature type="non-terminal residue" evidence="15">
    <location>
        <position position="1"/>
    </location>
</feature>
<evidence type="ECO:0000256" key="7">
    <source>
        <dbReference type="ARBA" id="ARBA00022723"/>
    </source>
</evidence>
<evidence type="ECO:0000256" key="5">
    <source>
        <dbReference type="ARBA" id="ARBA00022679"/>
    </source>
</evidence>
<keyword evidence="6" id="KW-0812">Transmembrane</keyword>
<keyword evidence="10" id="KW-0333">Golgi apparatus</keyword>
<keyword evidence="14" id="KW-0464">Manganese</keyword>
<evidence type="ECO:0000256" key="3">
    <source>
        <dbReference type="ARBA" id="ARBA00004922"/>
    </source>
</evidence>
<dbReference type="UniPathway" id="UPA00378"/>
<evidence type="ECO:0000256" key="9">
    <source>
        <dbReference type="ARBA" id="ARBA00022989"/>
    </source>
</evidence>
<keyword evidence="9" id="KW-1133">Transmembrane helix</keyword>
<keyword evidence="7" id="KW-0479">Metal-binding</keyword>
<evidence type="ECO:0000313" key="16">
    <source>
        <dbReference type="Proteomes" id="UP000595437"/>
    </source>
</evidence>
<dbReference type="GO" id="GO:0008455">
    <property type="term" value="F:alpha-1,6-mannosylglycoprotein 2-beta-N-acetylglucosaminyltransferase activity"/>
    <property type="evidence" value="ECO:0007669"/>
    <property type="project" value="InterPro"/>
</dbReference>
<evidence type="ECO:0000256" key="14">
    <source>
        <dbReference type="ARBA" id="ARBA00023211"/>
    </source>
</evidence>
<evidence type="ECO:0000256" key="10">
    <source>
        <dbReference type="ARBA" id="ARBA00023034"/>
    </source>
</evidence>
<dbReference type="EMBL" id="CP045897">
    <property type="protein sequence ID" value="QQP51257.1"/>
    <property type="molecule type" value="Genomic_DNA"/>
</dbReference>
<keyword evidence="12" id="KW-1015">Disulfide bond</keyword>
<dbReference type="OrthoDB" id="6019616at2759"/>
<reference evidence="16" key="1">
    <citation type="submission" date="2021-01" db="EMBL/GenBank/DDBJ databases">
        <title>Caligus Genome Assembly.</title>
        <authorList>
            <person name="Gallardo-Escarate C."/>
        </authorList>
    </citation>
    <scope>NUCLEOTIDE SEQUENCE [LARGE SCALE GENOMIC DNA]</scope>
</reference>
<keyword evidence="11" id="KW-0472">Membrane</keyword>
<evidence type="ECO:0000256" key="4">
    <source>
        <dbReference type="ARBA" id="ARBA00022676"/>
    </source>
</evidence>
<dbReference type="PANTHER" id="PTHR12871">
    <property type="entry name" value="BETA-1,2-N-ACETYLGLUCOSAMINYLTRANSFERASE II"/>
    <property type="match status" value="1"/>
</dbReference>
<keyword evidence="5" id="KW-0808">Transferase</keyword>
<protein>
    <submittedName>
        <fullName evidence="15">Uncharacterized protein</fullName>
    </submittedName>
</protein>
<evidence type="ECO:0000256" key="2">
    <source>
        <dbReference type="ARBA" id="ARBA00004323"/>
    </source>
</evidence>
<evidence type="ECO:0000256" key="11">
    <source>
        <dbReference type="ARBA" id="ARBA00023136"/>
    </source>
</evidence>
<comment type="subcellular location">
    <subcellularLocation>
        <location evidence="2">Golgi apparatus membrane</location>
        <topology evidence="2">Single-pass type II membrane protein</topology>
    </subcellularLocation>
</comment>
<keyword evidence="4" id="KW-0328">Glycosyltransferase</keyword>
<proteinExistence type="predicted"/>
<gene>
    <name evidence="15" type="ORF">FKW44_012567</name>
</gene>
<dbReference type="Pfam" id="PF05060">
    <property type="entry name" value="MGAT2"/>
    <property type="match status" value="1"/>
</dbReference>
<evidence type="ECO:0000256" key="1">
    <source>
        <dbReference type="ARBA" id="ARBA00001936"/>
    </source>
</evidence>
<dbReference type="AlphaFoldDB" id="A0A7T8HJI6"/>
<comment type="pathway">
    <text evidence="3">Protein modification; protein glycosylation.</text>
</comment>
<keyword evidence="16" id="KW-1185">Reference proteome</keyword>
<dbReference type="GO" id="GO:0005795">
    <property type="term" value="C:Golgi stack"/>
    <property type="evidence" value="ECO:0007669"/>
    <property type="project" value="InterPro"/>
</dbReference>
<keyword evidence="13" id="KW-0325">Glycoprotein</keyword>
<keyword evidence="8" id="KW-0735">Signal-anchor</keyword>
<dbReference type="GO" id="GO:0006487">
    <property type="term" value="P:protein N-linked glycosylation"/>
    <property type="evidence" value="ECO:0007669"/>
    <property type="project" value="TreeGrafter"/>
</dbReference>
<dbReference type="PANTHER" id="PTHR12871:SF0">
    <property type="entry name" value="ALPHA-1,6-MANNOSYL-GLYCOPROTEIN 2-BETA-N-ACETYLGLUCOSAMINYLTRANSFERASE"/>
    <property type="match status" value="1"/>
</dbReference>
<dbReference type="GO" id="GO:0000139">
    <property type="term" value="C:Golgi membrane"/>
    <property type="evidence" value="ECO:0007669"/>
    <property type="project" value="UniProtKB-SubCell"/>
</dbReference>
<evidence type="ECO:0000256" key="8">
    <source>
        <dbReference type="ARBA" id="ARBA00022968"/>
    </source>
</evidence>